<evidence type="ECO:0000313" key="8">
    <source>
        <dbReference type="Proteomes" id="UP000294796"/>
    </source>
</evidence>
<organism evidence="7 8">
    <name type="scientific">Luteimonas aestuarii</name>
    <dbReference type="NCBI Taxonomy" id="453837"/>
    <lineage>
        <taxon>Bacteria</taxon>
        <taxon>Pseudomonadati</taxon>
        <taxon>Pseudomonadota</taxon>
        <taxon>Gammaproteobacteria</taxon>
        <taxon>Lysobacterales</taxon>
        <taxon>Lysobacteraceae</taxon>
        <taxon>Luteimonas</taxon>
    </lineage>
</organism>
<dbReference type="PROSITE" id="PS51257">
    <property type="entry name" value="PROKAR_LIPOPROTEIN"/>
    <property type="match status" value="1"/>
</dbReference>
<dbReference type="AlphaFoldDB" id="A0A4R5TMB8"/>
<sequence>MRLRAVVARGVAVVLASVLLAACSHGVAPSPQPAPSPLVGRTICLDPGHGGTADTDHYRQGPTGEREEWINLRVAQQLQALLEQAGATVVMTRDADVFVPLADRARIAREAGAELFLSIHHNATADPQVNFPIVYFHGNASENRAGVALGQAIVSAFRDAGFPVPDAPASVVSDHTVFAGAGAAVLREGYGIPGVLAEASFFTHPDEEQRLKTVAHNRREAEAYFAALEAVFAQPLPPVLPKGSIAPPIPPFRGLQEAERMGAAARRWQSAHAEALALADSDPVRALALFTESARAFPDSPLAGDAHARRAELLARLGRTDEAAQESARAREHYPAATP</sequence>
<evidence type="ECO:0000256" key="4">
    <source>
        <dbReference type="SAM" id="MobiDB-lite"/>
    </source>
</evidence>
<dbReference type="InterPro" id="IPR011990">
    <property type="entry name" value="TPR-like_helical_dom_sf"/>
</dbReference>
<feature type="domain" description="MurNAc-LAA" evidence="6">
    <location>
        <begin position="105"/>
        <end position="229"/>
    </location>
</feature>
<dbReference type="InterPro" id="IPR002508">
    <property type="entry name" value="MurNAc-LAA_cat"/>
</dbReference>
<dbReference type="GO" id="GO:0008745">
    <property type="term" value="F:N-acetylmuramoyl-L-alanine amidase activity"/>
    <property type="evidence" value="ECO:0007669"/>
    <property type="project" value="UniProtKB-EC"/>
</dbReference>
<evidence type="ECO:0000256" key="3">
    <source>
        <dbReference type="ARBA" id="ARBA00022801"/>
    </source>
</evidence>
<evidence type="ECO:0000256" key="2">
    <source>
        <dbReference type="ARBA" id="ARBA00011901"/>
    </source>
</evidence>
<feature type="chain" id="PRO_5020750260" description="N-acetylmuramoyl-L-alanine amidase" evidence="5">
    <location>
        <begin position="22"/>
        <end position="339"/>
    </location>
</feature>
<accession>A0A4R5TMB8</accession>
<dbReference type="OrthoDB" id="9806267at2"/>
<evidence type="ECO:0000256" key="1">
    <source>
        <dbReference type="ARBA" id="ARBA00001561"/>
    </source>
</evidence>
<dbReference type="GO" id="GO:0009253">
    <property type="term" value="P:peptidoglycan catabolic process"/>
    <property type="evidence" value="ECO:0007669"/>
    <property type="project" value="InterPro"/>
</dbReference>
<gene>
    <name evidence="7" type="ORF">E2F46_12705</name>
</gene>
<dbReference type="Proteomes" id="UP000294796">
    <property type="component" value="Unassembled WGS sequence"/>
</dbReference>
<dbReference type="EMBL" id="SMTF01000011">
    <property type="protein sequence ID" value="TDK23042.1"/>
    <property type="molecule type" value="Genomic_DNA"/>
</dbReference>
<comment type="catalytic activity">
    <reaction evidence="1">
        <text>Hydrolyzes the link between N-acetylmuramoyl residues and L-amino acid residues in certain cell-wall glycopeptides.</text>
        <dbReference type="EC" id="3.5.1.28"/>
    </reaction>
</comment>
<keyword evidence="3 7" id="KW-0378">Hydrolase</keyword>
<proteinExistence type="predicted"/>
<evidence type="ECO:0000313" key="7">
    <source>
        <dbReference type="EMBL" id="TDK23042.1"/>
    </source>
</evidence>
<comment type="caution">
    <text evidence="7">The sequence shown here is derived from an EMBL/GenBank/DDBJ whole genome shotgun (WGS) entry which is preliminary data.</text>
</comment>
<feature type="signal peptide" evidence="5">
    <location>
        <begin position="1"/>
        <end position="21"/>
    </location>
</feature>
<dbReference type="Pfam" id="PF01520">
    <property type="entry name" value="Amidase_3"/>
    <property type="match status" value="1"/>
</dbReference>
<dbReference type="CDD" id="cd02696">
    <property type="entry name" value="MurNAc-LAA"/>
    <property type="match status" value="1"/>
</dbReference>
<evidence type="ECO:0000256" key="5">
    <source>
        <dbReference type="SAM" id="SignalP"/>
    </source>
</evidence>
<keyword evidence="8" id="KW-1185">Reference proteome</keyword>
<protein>
    <recommendedName>
        <fullName evidence="2">N-acetylmuramoyl-L-alanine amidase</fullName>
        <ecNumber evidence="2">3.5.1.28</ecNumber>
    </recommendedName>
</protein>
<dbReference type="Gene3D" id="1.25.40.10">
    <property type="entry name" value="Tetratricopeptide repeat domain"/>
    <property type="match status" value="1"/>
</dbReference>
<keyword evidence="5" id="KW-0732">Signal</keyword>
<dbReference type="SMART" id="SM00646">
    <property type="entry name" value="Ami_3"/>
    <property type="match status" value="1"/>
</dbReference>
<feature type="region of interest" description="Disordered" evidence="4">
    <location>
        <begin position="320"/>
        <end position="339"/>
    </location>
</feature>
<dbReference type="SUPFAM" id="SSF48452">
    <property type="entry name" value="TPR-like"/>
    <property type="match status" value="1"/>
</dbReference>
<dbReference type="SUPFAM" id="SSF53187">
    <property type="entry name" value="Zn-dependent exopeptidases"/>
    <property type="match status" value="1"/>
</dbReference>
<dbReference type="GO" id="GO:0030288">
    <property type="term" value="C:outer membrane-bounded periplasmic space"/>
    <property type="evidence" value="ECO:0007669"/>
    <property type="project" value="TreeGrafter"/>
</dbReference>
<evidence type="ECO:0000259" key="6">
    <source>
        <dbReference type="SMART" id="SM00646"/>
    </source>
</evidence>
<dbReference type="Gene3D" id="3.40.630.40">
    <property type="entry name" value="Zn-dependent exopeptidases"/>
    <property type="match status" value="1"/>
</dbReference>
<name>A0A4R5TMB8_9GAMM</name>
<dbReference type="EC" id="3.5.1.28" evidence="2"/>
<dbReference type="PANTHER" id="PTHR30404:SF0">
    <property type="entry name" value="N-ACETYLMURAMOYL-L-ALANINE AMIDASE AMIC"/>
    <property type="match status" value="1"/>
</dbReference>
<dbReference type="InterPro" id="IPR050695">
    <property type="entry name" value="N-acetylmuramoyl_amidase_3"/>
</dbReference>
<dbReference type="PANTHER" id="PTHR30404">
    <property type="entry name" value="N-ACETYLMURAMOYL-L-ALANINE AMIDASE"/>
    <property type="match status" value="1"/>
</dbReference>
<dbReference type="RefSeq" id="WP_133322701.1">
    <property type="nucleotide sequence ID" value="NZ_SMTF01000011.1"/>
</dbReference>
<reference evidence="7 8" key="1">
    <citation type="submission" date="2019-03" db="EMBL/GenBank/DDBJ databases">
        <title>Luteimonas zhaokaii sp.nov., isolated from the rectal contents of Plateau pika in Yushu, Qinghai Province, China.</title>
        <authorList>
            <person name="Zhang G."/>
        </authorList>
    </citation>
    <scope>NUCLEOTIDE SEQUENCE [LARGE SCALE GENOMIC DNA]</scope>
    <source>
        <strain evidence="7 8">B9</strain>
    </source>
</reference>